<reference evidence="2 3" key="1">
    <citation type="submission" date="2023-05" db="EMBL/GenBank/DDBJ databases">
        <title>B98-5 Cell Line De Novo Hybrid Assembly: An Optical Mapping Approach.</title>
        <authorList>
            <person name="Kananen K."/>
            <person name="Auerbach J.A."/>
            <person name="Kautto E."/>
            <person name="Blachly J.S."/>
        </authorList>
    </citation>
    <scope>NUCLEOTIDE SEQUENCE [LARGE SCALE GENOMIC DNA]</scope>
    <source>
        <strain evidence="2">B95-8</strain>
        <tissue evidence="2">Cell line</tissue>
    </source>
</reference>
<proteinExistence type="predicted"/>
<gene>
    <name evidence="2" type="ORF">P7K49_024117</name>
</gene>
<evidence type="ECO:0000313" key="2">
    <source>
        <dbReference type="EMBL" id="KAK2098666.1"/>
    </source>
</evidence>
<protein>
    <submittedName>
        <fullName evidence="2">Uncharacterized protein</fullName>
    </submittedName>
</protein>
<feature type="compositionally biased region" description="Low complexity" evidence="1">
    <location>
        <begin position="56"/>
        <end position="71"/>
    </location>
</feature>
<feature type="region of interest" description="Disordered" evidence="1">
    <location>
        <begin position="30"/>
        <end position="71"/>
    </location>
</feature>
<feature type="region of interest" description="Disordered" evidence="1">
    <location>
        <begin position="141"/>
        <end position="214"/>
    </location>
</feature>
<dbReference type="EMBL" id="JASSZA010000011">
    <property type="protein sequence ID" value="KAK2098666.1"/>
    <property type="molecule type" value="Genomic_DNA"/>
</dbReference>
<feature type="compositionally biased region" description="Basic residues" evidence="1">
    <location>
        <begin position="167"/>
        <end position="177"/>
    </location>
</feature>
<evidence type="ECO:0000313" key="3">
    <source>
        <dbReference type="Proteomes" id="UP001266305"/>
    </source>
</evidence>
<keyword evidence="3" id="KW-1185">Reference proteome</keyword>
<evidence type="ECO:0000256" key="1">
    <source>
        <dbReference type="SAM" id="MobiDB-lite"/>
    </source>
</evidence>
<dbReference type="Proteomes" id="UP001266305">
    <property type="component" value="Unassembled WGS sequence"/>
</dbReference>
<comment type="caution">
    <text evidence="2">The sequence shown here is derived from an EMBL/GenBank/DDBJ whole genome shotgun (WGS) entry which is preliminary data.</text>
</comment>
<sequence length="214" mass="22223">MSTRHNSIFRPKEGRPRCVFLHCPGDPRGDAGLPEPLARPLSLPTPAVGAPGGTGPTPTAVAPAPADTMGGSFSRSGSFPFLSSGAAAATTGGVAGEGTRPASLMSGRAAGAPGGGSAKWRRRPQCSRGWRCCCRRGRERALGGRYQPPPPPLRPRAFAREPEAARPHSHPRARQPRGRGSPPRPQVSCSRLPHPPGARATRVGSAGSSRPHQP</sequence>
<feature type="region of interest" description="Disordered" evidence="1">
    <location>
        <begin position="89"/>
        <end position="122"/>
    </location>
</feature>
<accession>A0ABQ9UNK4</accession>
<name>A0ABQ9UNK4_SAGOE</name>
<organism evidence="2 3">
    <name type="scientific">Saguinus oedipus</name>
    <name type="common">Cotton-top tamarin</name>
    <name type="synonym">Oedipomidas oedipus</name>
    <dbReference type="NCBI Taxonomy" id="9490"/>
    <lineage>
        <taxon>Eukaryota</taxon>
        <taxon>Metazoa</taxon>
        <taxon>Chordata</taxon>
        <taxon>Craniata</taxon>
        <taxon>Vertebrata</taxon>
        <taxon>Euteleostomi</taxon>
        <taxon>Mammalia</taxon>
        <taxon>Eutheria</taxon>
        <taxon>Euarchontoglires</taxon>
        <taxon>Primates</taxon>
        <taxon>Haplorrhini</taxon>
        <taxon>Platyrrhini</taxon>
        <taxon>Cebidae</taxon>
        <taxon>Callitrichinae</taxon>
        <taxon>Saguinus</taxon>
    </lineage>
</organism>